<keyword evidence="7 9" id="KW-0234">DNA repair</keyword>
<evidence type="ECO:0000256" key="7">
    <source>
        <dbReference type="ARBA" id="ARBA00023204"/>
    </source>
</evidence>
<dbReference type="FunFam" id="3.40.50.300:FF:000870">
    <property type="entry name" value="MutS protein homolog 4"/>
    <property type="match status" value="1"/>
</dbReference>
<comment type="function">
    <text evidence="8 9">This protein is involved in the repair of mismatches in DNA. It is possible that it carries out the mismatch recognition step. This protein has a weak ATPase activity.</text>
</comment>
<evidence type="ECO:0000256" key="3">
    <source>
        <dbReference type="ARBA" id="ARBA00022741"/>
    </source>
</evidence>
<dbReference type="SMART" id="SM00534">
    <property type="entry name" value="MUTSac"/>
    <property type="match status" value="1"/>
</dbReference>
<dbReference type="InterPro" id="IPR007860">
    <property type="entry name" value="DNA_mmatch_repair_MutS_con_dom"/>
</dbReference>
<dbReference type="PROSITE" id="PS00486">
    <property type="entry name" value="DNA_MISMATCH_REPAIR_2"/>
    <property type="match status" value="1"/>
</dbReference>
<protein>
    <recommendedName>
        <fullName evidence="2 9">DNA mismatch repair protein MutS</fullName>
    </recommendedName>
</protein>
<evidence type="ECO:0000256" key="5">
    <source>
        <dbReference type="ARBA" id="ARBA00022840"/>
    </source>
</evidence>
<dbReference type="PANTHER" id="PTHR11361">
    <property type="entry name" value="DNA MISMATCH REPAIR PROTEIN MUTS FAMILY MEMBER"/>
    <property type="match status" value="1"/>
</dbReference>
<dbReference type="InterPro" id="IPR007695">
    <property type="entry name" value="DNA_mismatch_repair_MutS-lik_N"/>
</dbReference>
<reference evidence="12" key="2">
    <citation type="submission" date="2014-09" db="EMBL/GenBank/DDBJ databases">
        <title>Criblamydia sequanensis harbors a mega-plasmid encoding arsenite resistance.</title>
        <authorList>
            <person name="Bertelli C."/>
            <person name="Goesmann A."/>
            <person name="Greub G."/>
        </authorList>
    </citation>
    <scope>NUCLEOTIDE SEQUENCE [LARGE SCALE GENOMIC DNA]</scope>
    <source>
        <strain evidence="12">CRIB-18</strain>
    </source>
</reference>
<accession>A0A090D0P1</accession>
<keyword evidence="6 9" id="KW-0238">DNA-binding</keyword>
<evidence type="ECO:0000256" key="9">
    <source>
        <dbReference type="HAMAP-Rule" id="MF_00096"/>
    </source>
</evidence>
<dbReference type="Pfam" id="PF00488">
    <property type="entry name" value="MutS_V"/>
    <property type="match status" value="1"/>
</dbReference>
<dbReference type="NCBIfam" id="TIGR01070">
    <property type="entry name" value="mutS1"/>
    <property type="match status" value="1"/>
</dbReference>
<evidence type="ECO:0000256" key="1">
    <source>
        <dbReference type="ARBA" id="ARBA00006271"/>
    </source>
</evidence>
<dbReference type="eggNOG" id="COG0249">
    <property type="taxonomic scope" value="Bacteria"/>
</dbReference>
<evidence type="ECO:0000256" key="4">
    <source>
        <dbReference type="ARBA" id="ARBA00022763"/>
    </source>
</evidence>
<keyword evidence="4 9" id="KW-0227">DNA damage</keyword>
<keyword evidence="13" id="KW-1185">Reference proteome</keyword>
<dbReference type="Pfam" id="PF01624">
    <property type="entry name" value="MutS_I"/>
    <property type="match status" value="1"/>
</dbReference>
<sequence>MSFEDSKNPESKISPMMAQWYACKEKAGDALLLFRLGDFYESFNEDAVLLSKTLDLTLTKRQEIPMAGIPSHASESYIDKLIAKGFRVAIAEQIEDPKETKGIVKREVVRFVSPGALVHSSLLEEKNNNYFAAITEFSSFFGLSFIDLTTSAFYIVEFDSISNLRNELWKILPREIIVSKKFASHYSHLLHDMEHSFNPLIQREENWKFSFENSVHFLLSHFKTATLDGFGLKEMNPGIQAGGCLLKYLKENLLLSLDHIQSVKTLSENEFLSIDPATLRNLELTHSLKDKSQKNTLLHILDETLTPMGGRLLTDWIQRPLLSLKHIQERQKAVEVFVNGPKFLETLRYFLNFVKDLERLMMRISSATAAPRDVGALFQSLQSLPNIKNFLKENAFPSATLQKIEANIHLFPETVALLSKALNDSLPLRLSDGNIFRFGYNKELDDLKTIRDNGDEWLVRYQADLREKLGIKTLKVGFNRMFGYYIEVSKGQAHQMPSSFQRRQTLVNGERFISDELKSFEEKVLSAEEKISSLEQGLFTGLLIELCKIFKPVMQTADALGKLDALQSLALTASNKGWRCPIVEDSFIIEIKAGRHPIIEASECLDRFIPNDTLLDDKDHRLILLTGPNMAGKSTYIRQVALITILAQMGSYVPAEHARIGIVDKIFTRIGAHDDLARGQSTFMVEMTESAHILHHATDRSLVILDEIGRGTSTYDGISIAWSIAEYLLLHEGKRARTLFATHYFELTKLEELIPGAVNYTVAVHEERDQIFFLHKIIKGSTDRSYGIHVGQLAGLPLEVIQRSKEILVDLESVNSRKINFTPKAPKKITRKMIENKEQMNLFAESGVS</sequence>
<evidence type="ECO:0000256" key="10">
    <source>
        <dbReference type="RuleBase" id="RU003756"/>
    </source>
</evidence>
<dbReference type="InterPro" id="IPR027417">
    <property type="entry name" value="P-loop_NTPase"/>
</dbReference>
<dbReference type="Gene3D" id="3.40.50.300">
    <property type="entry name" value="P-loop containing nucleotide triphosphate hydrolases"/>
    <property type="match status" value="1"/>
</dbReference>
<dbReference type="InterPro" id="IPR016151">
    <property type="entry name" value="DNA_mismatch_repair_MutS_N"/>
</dbReference>
<evidence type="ECO:0000313" key="13">
    <source>
        <dbReference type="Proteomes" id="UP000031552"/>
    </source>
</evidence>
<dbReference type="RefSeq" id="WP_041016917.1">
    <property type="nucleotide sequence ID" value="NZ_CCEJ010000003.1"/>
</dbReference>
<evidence type="ECO:0000313" key="12">
    <source>
        <dbReference type="EMBL" id="CDR33425.1"/>
    </source>
</evidence>
<dbReference type="InterPro" id="IPR005748">
    <property type="entry name" value="DNA_mismatch_repair_MutS"/>
</dbReference>
<gene>
    <name evidence="9 12" type="primary">mutS</name>
    <name evidence="12" type="ORF">CSEC_0592</name>
</gene>
<dbReference type="STRING" id="1437425.CSEC_0592"/>
<dbReference type="PANTHER" id="PTHR11361:SF34">
    <property type="entry name" value="DNA MISMATCH REPAIR PROTEIN MSH1, MITOCHONDRIAL"/>
    <property type="match status" value="1"/>
</dbReference>
<dbReference type="InterPro" id="IPR007696">
    <property type="entry name" value="DNA_mismatch_repair_MutS_core"/>
</dbReference>
<dbReference type="Gene3D" id="1.10.1420.10">
    <property type="match status" value="2"/>
</dbReference>
<dbReference type="InterPro" id="IPR036187">
    <property type="entry name" value="DNA_mismatch_repair_MutS_sf"/>
</dbReference>
<dbReference type="Pfam" id="PF05192">
    <property type="entry name" value="MutS_III"/>
    <property type="match status" value="1"/>
</dbReference>
<feature type="domain" description="DNA mismatch repair proteins mutS family" evidence="11">
    <location>
        <begin position="701"/>
        <end position="717"/>
    </location>
</feature>
<dbReference type="Gene3D" id="3.40.1170.10">
    <property type="entry name" value="DNA repair protein MutS, domain I"/>
    <property type="match status" value="1"/>
</dbReference>
<dbReference type="SUPFAM" id="SSF55271">
    <property type="entry name" value="DNA repair protein MutS, domain I"/>
    <property type="match status" value="1"/>
</dbReference>
<dbReference type="AlphaFoldDB" id="A0A090D0P1"/>
<evidence type="ECO:0000259" key="11">
    <source>
        <dbReference type="PROSITE" id="PS00486"/>
    </source>
</evidence>
<dbReference type="InterPro" id="IPR007861">
    <property type="entry name" value="DNA_mismatch_repair_MutS_clamp"/>
</dbReference>
<dbReference type="Proteomes" id="UP000031552">
    <property type="component" value="Unassembled WGS sequence"/>
</dbReference>
<dbReference type="OrthoDB" id="9802448at2"/>
<dbReference type="GO" id="GO:0140664">
    <property type="term" value="F:ATP-dependent DNA damage sensor activity"/>
    <property type="evidence" value="ECO:0007669"/>
    <property type="project" value="InterPro"/>
</dbReference>
<organism evidence="12 13">
    <name type="scientific">Candidatus Criblamydia sequanensis CRIB-18</name>
    <dbReference type="NCBI Taxonomy" id="1437425"/>
    <lineage>
        <taxon>Bacteria</taxon>
        <taxon>Pseudomonadati</taxon>
        <taxon>Chlamydiota</taxon>
        <taxon>Chlamydiia</taxon>
        <taxon>Parachlamydiales</taxon>
        <taxon>Candidatus Criblamydiaceae</taxon>
        <taxon>Candidatus Criblamydia</taxon>
    </lineage>
</organism>
<dbReference type="GO" id="GO:0005524">
    <property type="term" value="F:ATP binding"/>
    <property type="evidence" value="ECO:0007669"/>
    <property type="project" value="UniProtKB-UniRule"/>
</dbReference>
<dbReference type="SUPFAM" id="SSF53150">
    <property type="entry name" value="DNA repair protein MutS, domain II"/>
    <property type="match status" value="1"/>
</dbReference>
<comment type="similarity">
    <text evidence="1 9 10">Belongs to the DNA mismatch repair MutS family.</text>
</comment>
<dbReference type="InterPro" id="IPR000432">
    <property type="entry name" value="DNA_mismatch_repair_MutS_C"/>
</dbReference>
<dbReference type="FunFam" id="1.10.1420.10:FF:000001">
    <property type="entry name" value="DNA mismatch repair protein MutS"/>
    <property type="match status" value="1"/>
</dbReference>
<dbReference type="CDD" id="cd03284">
    <property type="entry name" value="ABC_MutS1"/>
    <property type="match status" value="1"/>
</dbReference>
<dbReference type="PIRSF" id="PIRSF037677">
    <property type="entry name" value="DNA_mis_repair_Msh6"/>
    <property type="match status" value="1"/>
</dbReference>
<dbReference type="GO" id="GO:0003684">
    <property type="term" value="F:damaged DNA binding"/>
    <property type="evidence" value="ECO:0007669"/>
    <property type="project" value="UniProtKB-UniRule"/>
</dbReference>
<evidence type="ECO:0000256" key="2">
    <source>
        <dbReference type="ARBA" id="ARBA00021982"/>
    </source>
</evidence>
<dbReference type="InterPro" id="IPR045076">
    <property type="entry name" value="MutS"/>
</dbReference>
<dbReference type="InterPro" id="IPR036678">
    <property type="entry name" value="MutS_con_dom_sf"/>
</dbReference>
<dbReference type="GO" id="GO:0005829">
    <property type="term" value="C:cytosol"/>
    <property type="evidence" value="ECO:0007669"/>
    <property type="project" value="TreeGrafter"/>
</dbReference>
<dbReference type="GO" id="GO:0030983">
    <property type="term" value="F:mismatched DNA binding"/>
    <property type="evidence" value="ECO:0007669"/>
    <property type="project" value="InterPro"/>
</dbReference>
<dbReference type="EMBL" id="CCEJ010000003">
    <property type="protein sequence ID" value="CDR33425.1"/>
    <property type="molecule type" value="Genomic_DNA"/>
</dbReference>
<dbReference type="SUPFAM" id="SSF48334">
    <property type="entry name" value="DNA repair protein MutS, domain III"/>
    <property type="match status" value="1"/>
</dbReference>
<dbReference type="SUPFAM" id="SSF52540">
    <property type="entry name" value="P-loop containing nucleoside triphosphate hydrolases"/>
    <property type="match status" value="1"/>
</dbReference>
<dbReference type="Pfam" id="PF05190">
    <property type="entry name" value="MutS_IV"/>
    <property type="match status" value="1"/>
</dbReference>
<dbReference type="HAMAP" id="MF_00096">
    <property type="entry name" value="MutS"/>
    <property type="match status" value="1"/>
</dbReference>
<proteinExistence type="inferred from homology"/>
<comment type="caution">
    <text evidence="12">The sequence shown here is derived from an EMBL/GenBank/DDBJ whole genome shotgun (WGS) entry which is preliminary data.</text>
</comment>
<dbReference type="SMART" id="SM00533">
    <property type="entry name" value="MUTSd"/>
    <property type="match status" value="1"/>
</dbReference>
<dbReference type="NCBIfam" id="NF003810">
    <property type="entry name" value="PRK05399.1"/>
    <property type="match status" value="1"/>
</dbReference>
<dbReference type="InterPro" id="IPR017261">
    <property type="entry name" value="DNA_mismatch_repair_MutS/MSH"/>
</dbReference>
<evidence type="ECO:0000256" key="6">
    <source>
        <dbReference type="ARBA" id="ARBA00023125"/>
    </source>
</evidence>
<dbReference type="Pfam" id="PF05188">
    <property type="entry name" value="MutS_II"/>
    <property type="match status" value="1"/>
</dbReference>
<dbReference type="Gene3D" id="3.30.420.110">
    <property type="entry name" value="MutS, connector domain"/>
    <property type="match status" value="1"/>
</dbReference>
<keyword evidence="5 9" id="KW-0067">ATP-binding</keyword>
<reference evidence="12" key="1">
    <citation type="submission" date="2013-12" db="EMBL/GenBank/DDBJ databases">
        <authorList>
            <person name="Linke B."/>
        </authorList>
    </citation>
    <scope>NUCLEOTIDE SEQUENCE [LARGE SCALE GENOMIC DNA]</scope>
    <source>
        <strain evidence="12">CRIB-18</strain>
    </source>
</reference>
<evidence type="ECO:0000256" key="8">
    <source>
        <dbReference type="ARBA" id="ARBA00024647"/>
    </source>
</evidence>
<feature type="binding site" evidence="9">
    <location>
        <begin position="627"/>
        <end position="634"/>
    </location>
    <ligand>
        <name>ATP</name>
        <dbReference type="ChEBI" id="CHEBI:30616"/>
    </ligand>
</feature>
<dbReference type="GO" id="GO:0006298">
    <property type="term" value="P:mismatch repair"/>
    <property type="evidence" value="ECO:0007669"/>
    <property type="project" value="UniProtKB-UniRule"/>
</dbReference>
<name>A0A090D0P1_9BACT</name>
<keyword evidence="3 9" id="KW-0547">Nucleotide-binding</keyword>